<dbReference type="Gene3D" id="1.10.390.10">
    <property type="entry name" value="Neutral Protease Domain 2"/>
    <property type="match status" value="1"/>
</dbReference>
<dbReference type="InterPro" id="IPR003137">
    <property type="entry name" value="PA_domain"/>
</dbReference>
<keyword evidence="5" id="KW-0645">Protease</keyword>
<evidence type="ECO:0000256" key="6">
    <source>
        <dbReference type="ARBA" id="ARBA00022723"/>
    </source>
</evidence>
<dbReference type="InterPro" id="IPR011096">
    <property type="entry name" value="FTP_domain"/>
</dbReference>
<proteinExistence type="inferred from homology"/>
<evidence type="ECO:0000259" key="12">
    <source>
        <dbReference type="Pfam" id="PF02225"/>
    </source>
</evidence>
<dbReference type="NCBIfam" id="TIGR04183">
    <property type="entry name" value="Por_Secre_tail"/>
    <property type="match status" value="1"/>
</dbReference>
<dbReference type="Pfam" id="PF02128">
    <property type="entry name" value="Peptidase_M36"/>
    <property type="match status" value="1"/>
</dbReference>
<dbReference type="CDD" id="cd09596">
    <property type="entry name" value="M36"/>
    <property type="match status" value="1"/>
</dbReference>
<keyword evidence="7" id="KW-0732">Signal</keyword>
<keyword evidence="10" id="KW-0482">Metalloprotease</keyword>
<evidence type="ECO:0000256" key="5">
    <source>
        <dbReference type="ARBA" id="ARBA00022670"/>
    </source>
</evidence>
<evidence type="ECO:0000256" key="8">
    <source>
        <dbReference type="ARBA" id="ARBA00022801"/>
    </source>
</evidence>
<gene>
    <name evidence="15" type="ORF">RLT85_08190</name>
</gene>
<feature type="domain" description="PA" evidence="12">
    <location>
        <begin position="448"/>
        <end position="539"/>
    </location>
</feature>
<name>A0ABU2KIS0_9FLAO</name>
<protein>
    <submittedName>
        <fullName evidence="15">T9SS-dependent M36 family metallopeptidase</fullName>
    </submittedName>
</protein>
<keyword evidence="4" id="KW-0964">Secreted</keyword>
<dbReference type="PANTHER" id="PTHR33478:SF1">
    <property type="entry name" value="EXTRACELLULAR METALLOPROTEINASE MEP"/>
    <property type="match status" value="1"/>
</dbReference>
<dbReference type="RefSeq" id="WP_311401544.1">
    <property type="nucleotide sequence ID" value="NZ_JAVRBG010000007.1"/>
</dbReference>
<dbReference type="Proteomes" id="UP001182991">
    <property type="component" value="Unassembled WGS sequence"/>
</dbReference>
<dbReference type="CDD" id="cd04818">
    <property type="entry name" value="PA_subtilisin_1"/>
    <property type="match status" value="1"/>
</dbReference>
<dbReference type="Gene3D" id="3.50.30.30">
    <property type="match status" value="1"/>
</dbReference>
<dbReference type="PANTHER" id="PTHR33478">
    <property type="entry name" value="EXTRACELLULAR METALLOPROTEINASE MEP"/>
    <property type="match status" value="1"/>
</dbReference>
<evidence type="ECO:0000256" key="1">
    <source>
        <dbReference type="ARBA" id="ARBA00001947"/>
    </source>
</evidence>
<evidence type="ECO:0000256" key="7">
    <source>
        <dbReference type="ARBA" id="ARBA00022729"/>
    </source>
</evidence>
<feature type="domain" description="FTP" evidence="13">
    <location>
        <begin position="47"/>
        <end position="97"/>
    </location>
</feature>
<dbReference type="InterPro" id="IPR027268">
    <property type="entry name" value="Peptidase_M4/M1_CTD_sf"/>
</dbReference>
<dbReference type="InterPro" id="IPR046450">
    <property type="entry name" value="PA_dom_sf"/>
</dbReference>
<evidence type="ECO:0000313" key="15">
    <source>
        <dbReference type="EMBL" id="MDT0294611.1"/>
    </source>
</evidence>
<comment type="caution">
    <text evidence="15">The sequence shown here is derived from an EMBL/GenBank/DDBJ whole genome shotgun (WGS) entry which is preliminary data.</text>
</comment>
<dbReference type="Pfam" id="PF18962">
    <property type="entry name" value="Por_Secre_tail"/>
    <property type="match status" value="1"/>
</dbReference>
<evidence type="ECO:0000256" key="9">
    <source>
        <dbReference type="ARBA" id="ARBA00022833"/>
    </source>
</evidence>
<keyword evidence="16" id="KW-1185">Reference proteome</keyword>
<keyword evidence="9" id="KW-0862">Zinc</keyword>
<reference evidence="16" key="1">
    <citation type="submission" date="2023-07" db="EMBL/GenBank/DDBJ databases">
        <title>Isolating and identifying novel microbial strains from the Mariana Trench.</title>
        <authorList>
            <person name="Fu H."/>
        </authorList>
    </citation>
    <scope>NUCLEOTIDE SEQUENCE [LARGE SCALE GENOMIC DNA]</scope>
    <source>
        <strain evidence="16">T-y2</strain>
    </source>
</reference>
<comment type="similarity">
    <text evidence="3">Belongs to the peptidase M36 family.</text>
</comment>
<keyword evidence="6" id="KW-0479">Metal-binding</keyword>
<evidence type="ECO:0000256" key="10">
    <source>
        <dbReference type="ARBA" id="ARBA00023049"/>
    </source>
</evidence>
<dbReference type="EMBL" id="JAVRBG010000007">
    <property type="protein sequence ID" value="MDT0294611.1"/>
    <property type="molecule type" value="Genomic_DNA"/>
</dbReference>
<evidence type="ECO:0000256" key="3">
    <source>
        <dbReference type="ARBA" id="ARBA00006006"/>
    </source>
</evidence>
<comment type="cofactor">
    <cofactor evidence="1">
        <name>Zn(2+)</name>
        <dbReference type="ChEBI" id="CHEBI:29105"/>
    </cofactor>
</comment>
<evidence type="ECO:0000256" key="4">
    <source>
        <dbReference type="ARBA" id="ARBA00022525"/>
    </source>
</evidence>
<dbReference type="InterPro" id="IPR026444">
    <property type="entry name" value="Secre_tail"/>
</dbReference>
<comment type="subcellular location">
    <subcellularLocation>
        <location evidence="2">Secreted</location>
    </subcellularLocation>
</comment>
<keyword evidence="8" id="KW-0378">Hydrolase</keyword>
<dbReference type="SUPFAM" id="SSF52025">
    <property type="entry name" value="PA domain"/>
    <property type="match status" value="1"/>
</dbReference>
<evidence type="ECO:0000313" key="16">
    <source>
        <dbReference type="Proteomes" id="UP001182991"/>
    </source>
</evidence>
<dbReference type="Pfam" id="PF02225">
    <property type="entry name" value="PA"/>
    <property type="match status" value="1"/>
</dbReference>
<evidence type="ECO:0000259" key="14">
    <source>
        <dbReference type="Pfam" id="PF18962"/>
    </source>
</evidence>
<evidence type="ECO:0000259" key="13">
    <source>
        <dbReference type="Pfam" id="PF07504"/>
    </source>
</evidence>
<organism evidence="15 16">
    <name type="scientific">Mesonia ostreae</name>
    <dbReference type="NCBI Taxonomy" id="861110"/>
    <lineage>
        <taxon>Bacteria</taxon>
        <taxon>Pseudomonadati</taxon>
        <taxon>Bacteroidota</taxon>
        <taxon>Flavobacteriia</taxon>
        <taxon>Flavobacteriales</taxon>
        <taxon>Flavobacteriaceae</taxon>
        <taxon>Mesonia</taxon>
    </lineage>
</organism>
<accession>A0ABU2KIS0</accession>
<dbReference type="SUPFAM" id="SSF55486">
    <property type="entry name" value="Metalloproteases ('zincins'), catalytic domain"/>
    <property type="match status" value="1"/>
</dbReference>
<sequence>MVRNFYSILLIVVLFIGNSVQAQDEYMPLIKNYLSKNIKGFSASDIAELEITDSYFSKSTSTQHVYVNQMHDGIKIFNAQGNFAIKNNKVVYFSNNFQSNINQRTNSSSPSLDPITAVNQLAAKLNLNPSGLEIISSNHPEFVLTNGAISQNEILVKLMYQPIGERIQLVYNINLNTLNQKHWWDISIDANDAKILFKNDWVVSCTYGGEDHSHTAFEAVDHAIQSKKSNFGFLNTTTLVDNASYKVFPIPSVSPADGMRQLVNEPANLNASPNGWHDNNGSPGVEFTITRGNNVFAYENRNNSPGTAPDGGSSLDFDFPLDLNQNPDGYTFASVTNLFYLNNMMHDVWYEYGFDEVSGNFQNMNYSNGGNQFDPVFARGQDGADFGPGNNATFGTPPDGQSPVMRMFTWAPSGEPQLITINTVGAIAGTYSASTASFGPIIPNSGITADLALASDSSEDPLEACDELTNATELNNKIAIIKRGGCNYPTKVENAQNAGALAVIVVNTLSTPPINMGGTPANPITIPSIMVSKTLGDQIIALLGSGETLNATLIESGPFVKDGSLDAGIVSHEYGHGISNRLTGGPGNASCLYPCQQTDANGNCIQATEQMGEGWSDYFALMMTLKAGDNATDRKTIANYVLGQDESGGGLRPAPYTTNTGINPATYDLTNNGGILAPHGVGFVWATMLWDMTWALIDRYGYDEDLLNGTGGNNISMQLVIDGLKLQPCNPGFVDGRDAILEADLLNNNGDNQCLIWTAFAERGLGYNADQGSSLDRFDQVESFDMPPTSVLDCTMGTNSSSLEKAFNIYPNPASGYVNVKSKLAQNDATLAIYDLNGRMVVNQKLASDSTQININNLATGVYVMKIDAKGKTQTEKLIVQ</sequence>
<dbReference type="NCBIfam" id="NF038113">
    <property type="entry name" value="T9SSA_dep_M36"/>
    <property type="match status" value="1"/>
</dbReference>
<keyword evidence="11" id="KW-0865">Zymogen</keyword>
<feature type="domain" description="Secretion system C-terminal sorting" evidence="14">
    <location>
        <begin position="809"/>
        <end position="880"/>
    </location>
</feature>
<evidence type="ECO:0000256" key="11">
    <source>
        <dbReference type="ARBA" id="ARBA00023145"/>
    </source>
</evidence>
<evidence type="ECO:0000256" key="2">
    <source>
        <dbReference type="ARBA" id="ARBA00004613"/>
    </source>
</evidence>
<dbReference type="InterPro" id="IPR050371">
    <property type="entry name" value="Fungal_virulence_M36"/>
</dbReference>
<dbReference type="InterPro" id="IPR001842">
    <property type="entry name" value="Peptidase_M36"/>
</dbReference>
<dbReference type="Pfam" id="PF07504">
    <property type="entry name" value="FTP"/>
    <property type="match status" value="1"/>
</dbReference>
<dbReference type="Gene3D" id="3.10.170.10">
    <property type="match status" value="1"/>
</dbReference>